<dbReference type="Gene3D" id="1.20.900.10">
    <property type="entry name" value="Dbl homology (DH) domain"/>
    <property type="match status" value="1"/>
</dbReference>
<dbReference type="CDD" id="cd00160">
    <property type="entry name" value="RhoGEF"/>
    <property type="match status" value="1"/>
</dbReference>
<dbReference type="InterPro" id="IPR055230">
    <property type="entry name" value="PH_Tiam1/2"/>
</dbReference>
<dbReference type="InterPro" id="IPR000219">
    <property type="entry name" value="DH_dom"/>
</dbReference>
<dbReference type="SUPFAM" id="SSF48065">
    <property type="entry name" value="DBL homology domain (DH-domain)"/>
    <property type="match status" value="1"/>
</dbReference>
<feature type="compositionally biased region" description="Polar residues" evidence="1">
    <location>
        <begin position="657"/>
        <end position="670"/>
    </location>
</feature>
<dbReference type="SUPFAM" id="SSF50729">
    <property type="entry name" value="PH domain-like"/>
    <property type="match status" value="1"/>
</dbReference>
<dbReference type="PROSITE" id="PS00741">
    <property type="entry name" value="DH_1"/>
    <property type="match status" value="1"/>
</dbReference>
<dbReference type="InterPro" id="IPR001331">
    <property type="entry name" value="GDS_CDC24_CS"/>
</dbReference>
<feature type="compositionally biased region" description="Basic and acidic residues" evidence="1">
    <location>
        <begin position="679"/>
        <end position="688"/>
    </location>
</feature>
<dbReference type="Pfam" id="PF00621">
    <property type="entry name" value="RhoGEF"/>
    <property type="match status" value="1"/>
</dbReference>
<feature type="region of interest" description="Disordered" evidence="1">
    <location>
        <begin position="507"/>
        <end position="557"/>
    </location>
</feature>
<feature type="domain" description="DH" evidence="2">
    <location>
        <begin position="125"/>
        <end position="319"/>
    </location>
</feature>
<dbReference type="Gene3D" id="2.30.29.30">
    <property type="entry name" value="Pleckstrin-homology domain (PH domain)/Phosphotyrosine-binding domain (PTB)"/>
    <property type="match status" value="1"/>
</dbReference>
<dbReference type="SMART" id="SM00325">
    <property type="entry name" value="RhoGEF"/>
    <property type="match status" value="1"/>
</dbReference>
<dbReference type="GeneTree" id="ENSGT00940000156294"/>
<sequence>MIHDVYVDRCAPVNQNAFGQQLCVVVPGGATVPLLLLWHHTACDVLHIVCQLREDMELMLTSDETLLAPLAHPVQADTTNGLCTSPVDTSRTQGTQLPGQTRAYEEKIADMGEQSPPGQLSDADRLWKVIIELVETERSYVKDLKTLEEVYVRPLQHQSYLSAEQHEVLFGQLNGLQNFQLEFLQTLEQGLALAPTPTCCTQLGQFRRVLFSLGGSFLYYSDHFKLYSAYCASQPKAQRLLEQARKDEQLQRFLASQNPLGQHSNTLESFLIKPIQRVLKYPLLLRELVSLTDPESEENYHLSEALRAMNKVASHINEMQKIYEEFCPLLEKLASQHAELQNEPVELGMGDLLMNAQVVWLNPPVSLGQLKHLPEAHVFVFKKAVALICKDVSKQRKRKDDQDSSLFQYLIPVTALHVRALNDPELENACEWDLIHMKSETVGRPETVFRLCSRSVESKAQALRAARSLLRECARQRLNKSSSVPAKVPGYMPFGGRRLSALRARQQRATGMQRHLSRHSSDGLSQLGLGGEGGSVEEEGRSREAEDKRGSTNSTTALYRSEPELAIHHYCDSDGYDDISNAASVRQPAIINDLQADGGSREVCTNLDMPTVMVQLSLDEAEVRKGDVLSNVDTLQSCARQMQQSDGTTRDRKSPLTMHSGSDESLNSILSEAGTLEAASDRWHSDAE</sequence>
<feature type="compositionally biased region" description="Basic and acidic residues" evidence="1">
    <location>
        <begin position="538"/>
        <end position="550"/>
    </location>
</feature>
<dbReference type="InterPro" id="IPR043537">
    <property type="entry name" value="Tiam1/Tiam2/Sif"/>
</dbReference>
<dbReference type="GO" id="GO:0007264">
    <property type="term" value="P:small GTPase-mediated signal transduction"/>
    <property type="evidence" value="ECO:0007669"/>
    <property type="project" value="InterPro"/>
</dbReference>
<evidence type="ECO:0000313" key="3">
    <source>
        <dbReference type="Ensembl" id="ENSEBUP00000006218.1"/>
    </source>
</evidence>
<keyword evidence="4" id="KW-1185">Reference proteome</keyword>
<dbReference type="Pfam" id="PF23014">
    <property type="entry name" value="PH_Tiam1"/>
    <property type="match status" value="1"/>
</dbReference>
<name>A0A8C4PZ30_EPTBU</name>
<dbReference type="GO" id="GO:0005085">
    <property type="term" value="F:guanyl-nucleotide exchange factor activity"/>
    <property type="evidence" value="ECO:0007669"/>
    <property type="project" value="InterPro"/>
</dbReference>
<dbReference type="InterPro" id="IPR035899">
    <property type="entry name" value="DBL_dom_sf"/>
</dbReference>
<reference evidence="3" key="1">
    <citation type="submission" date="2025-08" db="UniProtKB">
        <authorList>
            <consortium name="Ensembl"/>
        </authorList>
    </citation>
    <scope>IDENTIFICATION</scope>
</reference>
<dbReference type="PANTHER" id="PTHR46001">
    <property type="entry name" value="TIAM (MAMMALIAN TUMOR INVASION AND METASTASIS FACTOR) HOMOLOG"/>
    <property type="match status" value="1"/>
</dbReference>
<evidence type="ECO:0000259" key="2">
    <source>
        <dbReference type="PROSITE" id="PS50010"/>
    </source>
</evidence>
<dbReference type="PROSITE" id="PS50010">
    <property type="entry name" value="DH_2"/>
    <property type="match status" value="1"/>
</dbReference>
<organism evidence="3 4">
    <name type="scientific">Eptatretus burgeri</name>
    <name type="common">Inshore hagfish</name>
    <dbReference type="NCBI Taxonomy" id="7764"/>
    <lineage>
        <taxon>Eukaryota</taxon>
        <taxon>Metazoa</taxon>
        <taxon>Chordata</taxon>
        <taxon>Craniata</taxon>
        <taxon>Vertebrata</taxon>
        <taxon>Cyclostomata</taxon>
        <taxon>Myxini</taxon>
        <taxon>Myxiniformes</taxon>
        <taxon>Myxinidae</taxon>
        <taxon>Eptatretinae</taxon>
        <taxon>Eptatretus</taxon>
    </lineage>
</organism>
<dbReference type="Ensembl" id="ENSEBUT00000006670.1">
    <property type="protein sequence ID" value="ENSEBUP00000006218.1"/>
    <property type="gene ID" value="ENSEBUG00000004135.1"/>
</dbReference>
<reference evidence="3" key="2">
    <citation type="submission" date="2025-09" db="UniProtKB">
        <authorList>
            <consortium name="Ensembl"/>
        </authorList>
    </citation>
    <scope>IDENTIFICATION</scope>
</reference>
<evidence type="ECO:0000313" key="4">
    <source>
        <dbReference type="Proteomes" id="UP000694388"/>
    </source>
</evidence>
<proteinExistence type="predicted"/>
<evidence type="ECO:0000256" key="1">
    <source>
        <dbReference type="SAM" id="MobiDB-lite"/>
    </source>
</evidence>
<dbReference type="AlphaFoldDB" id="A0A8C4PZ30"/>
<dbReference type="PANTHER" id="PTHR46001:SF3">
    <property type="entry name" value="PROTEIN STILL LIFE, ISOFORM SIF TYPE 1"/>
    <property type="match status" value="1"/>
</dbReference>
<dbReference type="Proteomes" id="UP000694388">
    <property type="component" value="Unplaced"/>
</dbReference>
<feature type="region of interest" description="Disordered" evidence="1">
    <location>
        <begin position="640"/>
        <end position="688"/>
    </location>
</feature>
<dbReference type="InterPro" id="IPR011993">
    <property type="entry name" value="PH-like_dom_sf"/>
</dbReference>
<protein>
    <recommendedName>
        <fullName evidence="2">DH domain-containing protein</fullName>
    </recommendedName>
</protein>
<accession>A0A8C4PZ30</accession>